<dbReference type="PROSITE" id="PS51078">
    <property type="entry name" value="ICLR_ED"/>
    <property type="match status" value="1"/>
</dbReference>
<dbReference type="Pfam" id="PF09339">
    <property type="entry name" value="HTH_IclR"/>
    <property type="match status" value="1"/>
</dbReference>
<dbReference type="SMART" id="SM00346">
    <property type="entry name" value="HTH_ICLR"/>
    <property type="match status" value="1"/>
</dbReference>
<dbReference type="Gene3D" id="1.10.10.10">
    <property type="entry name" value="Winged helix-like DNA-binding domain superfamily/Winged helix DNA-binding domain"/>
    <property type="match status" value="1"/>
</dbReference>
<dbReference type="SUPFAM" id="SSF55781">
    <property type="entry name" value="GAF domain-like"/>
    <property type="match status" value="1"/>
</dbReference>
<reference evidence="8" key="1">
    <citation type="submission" date="2022-10" db="EMBL/GenBank/DDBJ databases">
        <title>The WGS of Solirubrobacter ginsenosidimutans DSM 21036.</title>
        <authorList>
            <person name="Jiang Z."/>
        </authorList>
    </citation>
    <scope>NUCLEOTIDE SEQUENCE</scope>
    <source>
        <strain evidence="8">DSM 21036</strain>
    </source>
</reference>
<dbReference type="Proteomes" id="UP001149140">
    <property type="component" value="Unassembled WGS sequence"/>
</dbReference>
<dbReference type="GO" id="GO:0003677">
    <property type="term" value="F:DNA binding"/>
    <property type="evidence" value="ECO:0007669"/>
    <property type="project" value="UniProtKB-KW"/>
</dbReference>
<dbReference type="GO" id="GO:0045892">
    <property type="term" value="P:negative regulation of DNA-templated transcription"/>
    <property type="evidence" value="ECO:0007669"/>
    <property type="project" value="TreeGrafter"/>
</dbReference>
<dbReference type="RefSeq" id="WP_270039572.1">
    <property type="nucleotide sequence ID" value="NZ_JAPDOD010000006.1"/>
</dbReference>
<keyword evidence="2" id="KW-0238">DNA-binding</keyword>
<dbReference type="InterPro" id="IPR029016">
    <property type="entry name" value="GAF-like_dom_sf"/>
</dbReference>
<dbReference type="InterPro" id="IPR050707">
    <property type="entry name" value="HTH_MetabolicPath_Reg"/>
</dbReference>
<evidence type="ECO:0000256" key="4">
    <source>
        <dbReference type="ARBA" id="ARBA00058938"/>
    </source>
</evidence>
<dbReference type="GO" id="GO:0003700">
    <property type="term" value="F:DNA-binding transcription factor activity"/>
    <property type="evidence" value="ECO:0007669"/>
    <property type="project" value="TreeGrafter"/>
</dbReference>
<dbReference type="InterPro" id="IPR011991">
    <property type="entry name" value="ArsR-like_HTH"/>
</dbReference>
<dbReference type="SUPFAM" id="SSF46785">
    <property type="entry name" value="Winged helix' DNA-binding domain"/>
    <property type="match status" value="1"/>
</dbReference>
<protein>
    <recommendedName>
        <fullName evidence="5">Glycerol operon regulatory protein</fullName>
    </recommendedName>
</protein>
<proteinExistence type="predicted"/>
<dbReference type="CDD" id="cd00090">
    <property type="entry name" value="HTH_ARSR"/>
    <property type="match status" value="1"/>
</dbReference>
<accession>A0A9X3MVE3</accession>
<keyword evidence="3" id="KW-0804">Transcription</keyword>
<dbReference type="Gene3D" id="3.30.450.40">
    <property type="match status" value="1"/>
</dbReference>
<comment type="function">
    <text evidence="4">May be an activator protein for the gylABX operon.</text>
</comment>
<evidence type="ECO:0000259" key="7">
    <source>
        <dbReference type="PROSITE" id="PS51078"/>
    </source>
</evidence>
<dbReference type="PANTHER" id="PTHR30136">
    <property type="entry name" value="HELIX-TURN-HELIX TRANSCRIPTIONAL REGULATOR, ICLR FAMILY"/>
    <property type="match status" value="1"/>
</dbReference>
<sequence>MPNSEEPTTGRRRGTIQSVDRAARILKALAGGPRRLGVSQLADQLALSRPTVHALLQTLLAHGFVEQDRDSDKYQLGPGLLHLGSSYLDLNELRARSLVQAERLAQQTGEAVRVGVLHGPSVVVVHHVFRPDAAFQVLEVGAQLPAHASALGKAILAYQPDALVAELTAEALPRLTSRTLTATAVTAELAGVRENGFARERDEAVLGESSLAAPIVDHGGHAVGAIGVVGETRRIFPRGPAKGLPEAVTDAARSISRELGAPRWPTAAP</sequence>
<dbReference type="InterPro" id="IPR036388">
    <property type="entry name" value="WH-like_DNA-bd_sf"/>
</dbReference>
<evidence type="ECO:0000259" key="6">
    <source>
        <dbReference type="PROSITE" id="PS51077"/>
    </source>
</evidence>
<evidence type="ECO:0000313" key="9">
    <source>
        <dbReference type="Proteomes" id="UP001149140"/>
    </source>
</evidence>
<dbReference type="PANTHER" id="PTHR30136:SF24">
    <property type="entry name" value="HTH-TYPE TRANSCRIPTIONAL REPRESSOR ALLR"/>
    <property type="match status" value="1"/>
</dbReference>
<feature type="domain" description="HTH iclR-type" evidence="6">
    <location>
        <begin position="16"/>
        <end position="78"/>
    </location>
</feature>
<evidence type="ECO:0000256" key="5">
    <source>
        <dbReference type="ARBA" id="ARBA00070406"/>
    </source>
</evidence>
<dbReference type="InterPro" id="IPR036390">
    <property type="entry name" value="WH_DNA-bd_sf"/>
</dbReference>
<dbReference type="PROSITE" id="PS51077">
    <property type="entry name" value="HTH_ICLR"/>
    <property type="match status" value="1"/>
</dbReference>
<dbReference type="InterPro" id="IPR005471">
    <property type="entry name" value="Tscrpt_reg_IclR_N"/>
</dbReference>
<dbReference type="FunFam" id="1.10.10.10:FF:000056">
    <property type="entry name" value="IclR family transcriptional regulator"/>
    <property type="match status" value="1"/>
</dbReference>
<gene>
    <name evidence="8" type="ORF">OM076_10160</name>
</gene>
<evidence type="ECO:0000256" key="1">
    <source>
        <dbReference type="ARBA" id="ARBA00023015"/>
    </source>
</evidence>
<evidence type="ECO:0000313" key="8">
    <source>
        <dbReference type="EMBL" id="MDA0160628.1"/>
    </source>
</evidence>
<name>A0A9X3MVE3_9ACTN</name>
<evidence type="ECO:0000256" key="2">
    <source>
        <dbReference type="ARBA" id="ARBA00023125"/>
    </source>
</evidence>
<dbReference type="EMBL" id="JAPDOD010000006">
    <property type="protein sequence ID" value="MDA0160628.1"/>
    <property type="molecule type" value="Genomic_DNA"/>
</dbReference>
<organism evidence="8 9">
    <name type="scientific">Solirubrobacter ginsenosidimutans</name>
    <dbReference type="NCBI Taxonomy" id="490573"/>
    <lineage>
        <taxon>Bacteria</taxon>
        <taxon>Bacillati</taxon>
        <taxon>Actinomycetota</taxon>
        <taxon>Thermoleophilia</taxon>
        <taxon>Solirubrobacterales</taxon>
        <taxon>Solirubrobacteraceae</taxon>
        <taxon>Solirubrobacter</taxon>
    </lineage>
</organism>
<keyword evidence="1" id="KW-0805">Transcription regulation</keyword>
<dbReference type="AlphaFoldDB" id="A0A9X3MVE3"/>
<feature type="domain" description="IclR-ED" evidence="7">
    <location>
        <begin position="79"/>
        <end position="261"/>
    </location>
</feature>
<keyword evidence="9" id="KW-1185">Reference proteome</keyword>
<evidence type="ECO:0000256" key="3">
    <source>
        <dbReference type="ARBA" id="ARBA00023163"/>
    </source>
</evidence>
<comment type="caution">
    <text evidence="8">The sequence shown here is derived from an EMBL/GenBank/DDBJ whole genome shotgun (WGS) entry which is preliminary data.</text>
</comment>
<dbReference type="Pfam" id="PF01614">
    <property type="entry name" value="IclR_C"/>
    <property type="match status" value="1"/>
</dbReference>
<dbReference type="InterPro" id="IPR014757">
    <property type="entry name" value="Tscrpt_reg_IclR_C"/>
</dbReference>